<evidence type="ECO:0000313" key="1">
    <source>
        <dbReference type="EMBL" id="KAG6389436.1"/>
    </source>
</evidence>
<proteinExistence type="predicted"/>
<comment type="caution">
    <text evidence="1">The sequence shown here is derived from an EMBL/GenBank/DDBJ whole genome shotgun (WGS) entry which is preliminary data.</text>
</comment>
<dbReference type="Proteomes" id="UP000298416">
    <property type="component" value="Unassembled WGS sequence"/>
</dbReference>
<keyword evidence="2" id="KW-1185">Reference proteome</keyword>
<dbReference type="AlphaFoldDB" id="A0A8X8W7L6"/>
<name>A0A8X8W7L6_SALSN</name>
<reference evidence="1" key="2">
    <citation type="submission" date="2020-08" db="EMBL/GenBank/DDBJ databases">
        <title>Plant Genome Project.</title>
        <authorList>
            <person name="Zhang R.-G."/>
        </authorList>
    </citation>
    <scope>NUCLEOTIDE SEQUENCE</scope>
    <source>
        <strain evidence="1">Huo1</strain>
        <tissue evidence="1">Leaf</tissue>
    </source>
</reference>
<reference evidence="1" key="1">
    <citation type="submission" date="2018-01" db="EMBL/GenBank/DDBJ databases">
        <authorList>
            <person name="Mao J.F."/>
        </authorList>
    </citation>
    <scope>NUCLEOTIDE SEQUENCE</scope>
    <source>
        <strain evidence="1">Huo1</strain>
        <tissue evidence="1">Leaf</tissue>
    </source>
</reference>
<organism evidence="1">
    <name type="scientific">Salvia splendens</name>
    <name type="common">Scarlet sage</name>
    <dbReference type="NCBI Taxonomy" id="180675"/>
    <lineage>
        <taxon>Eukaryota</taxon>
        <taxon>Viridiplantae</taxon>
        <taxon>Streptophyta</taxon>
        <taxon>Embryophyta</taxon>
        <taxon>Tracheophyta</taxon>
        <taxon>Spermatophyta</taxon>
        <taxon>Magnoliopsida</taxon>
        <taxon>eudicotyledons</taxon>
        <taxon>Gunneridae</taxon>
        <taxon>Pentapetalae</taxon>
        <taxon>asterids</taxon>
        <taxon>lamiids</taxon>
        <taxon>Lamiales</taxon>
        <taxon>Lamiaceae</taxon>
        <taxon>Nepetoideae</taxon>
        <taxon>Mentheae</taxon>
        <taxon>Salviinae</taxon>
        <taxon>Salvia</taxon>
        <taxon>Salvia subgen. Calosphace</taxon>
        <taxon>core Calosphace</taxon>
    </lineage>
</organism>
<sequence length="133" mass="14547">MMAEVVSICIQPLNLAGSKRMSIIEDATVKELGVLRSIVSASRQIFLAPTNVTGKTLKDVKEKKTGLYHHSVDSVAFIQQANAAINGAIGTRSKKSRNPRIGFDWTSRTIRKLMFSVIVQLSKPDHPAKLGLC</sequence>
<gene>
    <name evidence="1" type="ORF">SASPL_150904</name>
</gene>
<accession>A0A8X8W7L6</accession>
<evidence type="ECO:0000313" key="2">
    <source>
        <dbReference type="Proteomes" id="UP000298416"/>
    </source>
</evidence>
<protein>
    <submittedName>
        <fullName evidence="1">Uncharacterized protein</fullName>
    </submittedName>
</protein>
<dbReference type="EMBL" id="PNBA02000020">
    <property type="protein sequence ID" value="KAG6389436.1"/>
    <property type="molecule type" value="Genomic_DNA"/>
</dbReference>